<dbReference type="RefSeq" id="WP_019193615.1">
    <property type="nucleotide sequence ID" value="NZ_LT629765.1"/>
</dbReference>
<protein>
    <recommendedName>
        <fullName evidence="5">Secreted protein</fullName>
    </recommendedName>
</protein>
<dbReference type="eggNOG" id="ENOG5032EB3">
    <property type="taxonomic scope" value="Bacteria"/>
</dbReference>
<name>A0A1H1U7J4_9CORY</name>
<evidence type="ECO:0000256" key="2">
    <source>
        <dbReference type="SAM" id="SignalP"/>
    </source>
</evidence>
<sequence>MKIQKALLAIATASTIAVSGAAVANAQEDESGNPALTSETAGTETGTGTETGAETGADTDNGAGSGSSEKPGEKKSSSAGSSDKFFGWDESTTGTKKFEDIFGIIVKIFSGIFKAVKVFLPLSS</sequence>
<evidence type="ECO:0000313" key="4">
    <source>
        <dbReference type="Proteomes" id="UP000182237"/>
    </source>
</evidence>
<reference evidence="3 4" key="1">
    <citation type="submission" date="2016-10" db="EMBL/GenBank/DDBJ databases">
        <authorList>
            <person name="de Groot N.N."/>
        </authorList>
    </citation>
    <scope>NUCLEOTIDE SEQUENCE [LARGE SCALE GENOMIC DNA]</scope>
    <source>
        <strain evidence="3 4">DSM 45434</strain>
    </source>
</reference>
<feature type="region of interest" description="Disordered" evidence="1">
    <location>
        <begin position="21"/>
        <end position="91"/>
    </location>
</feature>
<feature type="chain" id="PRO_5009261877" description="Secreted protein" evidence="2">
    <location>
        <begin position="27"/>
        <end position="124"/>
    </location>
</feature>
<gene>
    <name evidence="3" type="ORF">SAMN04488539_2167</name>
</gene>
<dbReference type="OrthoDB" id="4428083at2"/>
<dbReference type="EMBL" id="LT629765">
    <property type="protein sequence ID" value="SDS68414.1"/>
    <property type="molecule type" value="Genomic_DNA"/>
</dbReference>
<evidence type="ECO:0008006" key="5">
    <source>
        <dbReference type="Google" id="ProtNLM"/>
    </source>
</evidence>
<feature type="signal peptide" evidence="2">
    <location>
        <begin position="1"/>
        <end position="26"/>
    </location>
</feature>
<evidence type="ECO:0000256" key="1">
    <source>
        <dbReference type="SAM" id="MobiDB-lite"/>
    </source>
</evidence>
<feature type="compositionally biased region" description="Low complexity" evidence="1">
    <location>
        <begin position="39"/>
        <end position="56"/>
    </location>
</feature>
<accession>A0A1H1U7J4</accession>
<keyword evidence="2" id="KW-0732">Signal</keyword>
<organism evidence="3 4">
    <name type="scientific">Corynebacterium timonense</name>
    <dbReference type="NCBI Taxonomy" id="441500"/>
    <lineage>
        <taxon>Bacteria</taxon>
        <taxon>Bacillati</taxon>
        <taxon>Actinomycetota</taxon>
        <taxon>Actinomycetes</taxon>
        <taxon>Mycobacteriales</taxon>
        <taxon>Corynebacteriaceae</taxon>
        <taxon>Corynebacterium</taxon>
    </lineage>
</organism>
<dbReference type="Proteomes" id="UP000182237">
    <property type="component" value="Chromosome I"/>
</dbReference>
<dbReference type="AlphaFoldDB" id="A0A1H1U7J4"/>
<proteinExistence type="predicted"/>
<keyword evidence="4" id="KW-1185">Reference proteome</keyword>
<evidence type="ECO:0000313" key="3">
    <source>
        <dbReference type="EMBL" id="SDS68414.1"/>
    </source>
</evidence>